<feature type="transmembrane region" description="Helical" evidence="1">
    <location>
        <begin position="29"/>
        <end position="49"/>
    </location>
</feature>
<protein>
    <recommendedName>
        <fullName evidence="4">Rieske domain-containing protein</fullName>
    </recommendedName>
</protein>
<gene>
    <name evidence="2" type="ORF">J4035_10515</name>
</gene>
<keyword evidence="3" id="KW-1185">Reference proteome</keyword>
<keyword evidence="1" id="KW-0812">Transmembrane</keyword>
<dbReference type="Proteomes" id="UP000678317">
    <property type="component" value="Unassembled WGS sequence"/>
</dbReference>
<proteinExistence type="predicted"/>
<evidence type="ECO:0000313" key="3">
    <source>
        <dbReference type="Proteomes" id="UP000678317"/>
    </source>
</evidence>
<evidence type="ECO:0000256" key="1">
    <source>
        <dbReference type="SAM" id="Phobius"/>
    </source>
</evidence>
<organism evidence="2 3">
    <name type="scientific">Cellulomonas fengjieae</name>
    <dbReference type="NCBI Taxonomy" id="2819978"/>
    <lineage>
        <taxon>Bacteria</taxon>
        <taxon>Bacillati</taxon>
        <taxon>Actinomycetota</taxon>
        <taxon>Actinomycetes</taxon>
        <taxon>Micrococcales</taxon>
        <taxon>Cellulomonadaceae</taxon>
        <taxon>Cellulomonas</taxon>
    </lineage>
</organism>
<dbReference type="EMBL" id="JAGFBM010000005">
    <property type="protein sequence ID" value="MBO3085072.1"/>
    <property type="molecule type" value="Genomic_DNA"/>
</dbReference>
<evidence type="ECO:0008006" key="4">
    <source>
        <dbReference type="Google" id="ProtNLM"/>
    </source>
</evidence>
<keyword evidence="1" id="KW-0472">Membrane</keyword>
<dbReference type="RefSeq" id="WP_208289590.1">
    <property type="nucleotide sequence ID" value="NZ_CP074404.1"/>
</dbReference>
<accession>A0ABS3SH60</accession>
<reference evidence="2 3" key="1">
    <citation type="submission" date="2021-03" db="EMBL/GenBank/DDBJ databases">
        <title>novel species in genus Cellulomonas.</title>
        <authorList>
            <person name="Zhang G."/>
        </authorList>
    </citation>
    <scope>NUCLEOTIDE SEQUENCE [LARGE SCALE GENOMIC DNA]</scope>
    <source>
        <strain evidence="3">zg-ZUI188</strain>
    </source>
</reference>
<sequence>MTTFEDADFFAETFTEFGYESGARRRSSLLTGLALVAAATLVAGGVVWVRLAQVPADVVAVDPATTLAVFGRPQGPADVVAADDVAGTLIDPASTRLVAQTADARYYAGVSRTHLLCVLTVPAGDLPSTGCAPTDDGVVNLTVDDELMLLSAGEPAPAGWHEAGPNVFLKD</sequence>
<comment type="caution">
    <text evidence="2">The sequence shown here is derived from an EMBL/GenBank/DDBJ whole genome shotgun (WGS) entry which is preliminary data.</text>
</comment>
<keyword evidence="1" id="KW-1133">Transmembrane helix</keyword>
<evidence type="ECO:0000313" key="2">
    <source>
        <dbReference type="EMBL" id="MBO3085072.1"/>
    </source>
</evidence>
<name>A0ABS3SH60_9CELL</name>